<name>A0A0E9R4I3_ANGAN</name>
<proteinExistence type="predicted"/>
<reference evidence="1" key="2">
    <citation type="journal article" date="2015" name="Fish Shellfish Immunol.">
        <title>Early steps in the European eel (Anguilla anguilla)-Vibrio vulnificus interaction in the gills: Role of the RtxA13 toxin.</title>
        <authorList>
            <person name="Callol A."/>
            <person name="Pajuelo D."/>
            <person name="Ebbesson L."/>
            <person name="Teles M."/>
            <person name="MacKenzie S."/>
            <person name="Amaro C."/>
        </authorList>
    </citation>
    <scope>NUCLEOTIDE SEQUENCE</scope>
</reference>
<accession>A0A0E9R4I3</accession>
<evidence type="ECO:0000313" key="1">
    <source>
        <dbReference type="EMBL" id="JAH24029.1"/>
    </source>
</evidence>
<sequence>MIVEDSSKLVTLIINTKKGLNLPETDSTLKLTATNVTTLLASSAVNSYFPGRCIKHTA</sequence>
<protein>
    <submittedName>
        <fullName evidence="1">Uncharacterized protein</fullName>
    </submittedName>
</protein>
<dbReference type="EMBL" id="GBXM01084548">
    <property type="protein sequence ID" value="JAH24029.1"/>
    <property type="molecule type" value="Transcribed_RNA"/>
</dbReference>
<reference evidence="1" key="1">
    <citation type="submission" date="2014-11" db="EMBL/GenBank/DDBJ databases">
        <authorList>
            <person name="Amaro Gonzalez C."/>
        </authorList>
    </citation>
    <scope>NUCLEOTIDE SEQUENCE</scope>
</reference>
<organism evidence="1">
    <name type="scientific">Anguilla anguilla</name>
    <name type="common">European freshwater eel</name>
    <name type="synonym">Muraena anguilla</name>
    <dbReference type="NCBI Taxonomy" id="7936"/>
    <lineage>
        <taxon>Eukaryota</taxon>
        <taxon>Metazoa</taxon>
        <taxon>Chordata</taxon>
        <taxon>Craniata</taxon>
        <taxon>Vertebrata</taxon>
        <taxon>Euteleostomi</taxon>
        <taxon>Actinopterygii</taxon>
        <taxon>Neopterygii</taxon>
        <taxon>Teleostei</taxon>
        <taxon>Anguilliformes</taxon>
        <taxon>Anguillidae</taxon>
        <taxon>Anguilla</taxon>
    </lineage>
</organism>
<dbReference type="AlphaFoldDB" id="A0A0E9R4I3"/>